<protein>
    <submittedName>
        <fullName evidence="2">Choice-of-anchor I family protein</fullName>
    </submittedName>
</protein>
<reference evidence="2 3" key="1">
    <citation type="submission" date="2021-05" db="EMBL/GenBank/DDBJ databases">
        <title>A Polyphasic approach of four new species of the genus Ohtaekwangia: Ohtaekwangia histidinii sp. nov., Ohtaekwangia cretensis sp. nov., Ohtaekwangia indiensis sp. nov., Ohtaekwangia reichenbachii sp. nov. from diverse environment.</title>
        <authorList>
            <person name="Octaviana S."/>
        </authorList>
    </citation>
    <scope>NUCLEOTIDE SEQUENCE [LARGE SCALE GENOMIC DNA]</scope>
    <source>
        <strain evidence="2 3">PWU20</strain>
    </source>
</reference>
<dbReference type="InterPro" id="IPR015943">
    <property type="entry name" value="WD40/YVTN_repeat-like_dom_sf"/>
</dbReference>
<comment type="caution">
    <text evidence="2">The sequence shown here is derived from an EMBL/GenBank/DDBJ whole genome shotgun (WGS) entry which is preliminary data.</text>
</comment>
<evidence type="ECO:0000313" key="3">
    <source>
        <dbReference type="Proteomes" id="UP000772618"/>
    </source>
</evidence>
<dbReference type="PANTHER" id="PTHR46928:SF1">
    <property type="entry name" value="MESENCHYME-SPECIFIC CELL SURFACE GLYCOPROTEIN"/>
    <property type="match status" value="1"/>
</dbReference>
<dbReference type="Gene3D" id="2.130.10.10">
    <property type="entry name" value="YVTN repeat-like/Quinoprotein amine dehydrogenase"/>
    <property type="match status" value="1"/>
</dbReference>
<dbReference type="SUPFAM" id="SSF51004">
    <property type="entry name" value="C-terminal (heme d1) domain of cytochrome cd1-nitrite reductase"/>
    <property type="match status" value="1"/>
</dbReference>
<gene>
    <name evidence="2" type="ORF">KK060_12240</name>
</gene>
<name>A0ABS5VT52_9BACT</name>
<dbReference type="NCBIfam" id="NF038117">
    <property type="entry name" value="choice_anch_I"/>
    <property type="match status" value="1"/>
</dbReference>
<dbReference type="InterPro" id="IPR055188">
    <property type="entry name" value="Choice_anch_I"/>
</dbReference>
<accession>A0ABS5VT52</accession>
<dbReference type="Proteomes" id="UP000772618">
    <property type="component" value="Unassembled WGS sequence"/>
</dbReference>
<keyword evidence="3" id="KW-1185">Reference proteome</keyword>
<proteinExistence type="predicted"/>
<dbReference type="InterPro" id="IPR011048">
    <property type="entry name" value="Haem_d1_sf"/>
</dbReference>
<evidence type="ECO:0000313" key="2">
    <source>
        <dbReference type="EMBL" id="MBT1704054.1"/>
    </source>
</evidence>
<evidence type="ECO:0000259" key="1">
    <source>
        <dbReference type="Pfam" id="PF22494"/>
    </source>
</evidence>
<dbReference type="Pfam" id="PF22494">
    <property type="entry name" value="choice_anch_I"/>
    <property type="match status" value="1"/>
</dbReference>
<dbReference type="PANTHER" id="PTHR46928">
    <property type="entry name" value="MESENCHYME-SPECIFIC CELL SURFACE GLYCOPROTEIN"/>
    <property type="match status" value="1"/>
</dbReference>
<dbReference type="EMBL" id="JAHESD010000024">
    <property type="protein sequence ID" value="MBT1704054.1"/>
    <property type="molecule type" value="Genomic_DNA"/>
</dbReference>
<dbReference type="RefSeq" id="WP_254154016.1">
    <property type="nucleotide sequence ID" value="NZ_JAHESD010000024.1"/>
</dbReference>
<organism evidence="2 3">
    <name type="scientific">Chryseosolibacter indicus</name>
    <dbReference type="NCBI Taxonomy" id="2782351"/>
    <lineage>
        <taxon>Bacteria</taxon>
        <taxon>Pseudomonadati</taxon>
        <taxon>Bacteroidota</taxon>
        <taxon>Cytophagia</taxon>
        <taxon>Cytophagales</taxon>
        <taxon>Chryseotaleaceae</taxon>
        <taxon>Chryseosolibacter</taxon>
    </lineage>
</organism>
<sequence length="519" mass="55873">MRKHLTLALLTSALFVTSCNDPGEHPPHENYTLFTEVDRIQLVGGTTAAEISAYDPKTKKLFVINAVKAAIDVIDMSNPFDLTYERDIQISAYGAGVNSVSVKNGMLAAAVESNPKTNPGKVVVWNTSDLSVKAIVPVGSLPDMVTFSKDGKYLVTANEGEPNEDYSVDPNGSISIINVNQGFSVTTLDFTSFNSQAAFLRSKGYRTPGPAGTSLAADTEPEYVAISHDNRKAWITLQENNAIAKVDLHTKVIENIFPLGYKDHSKPGNDLDPSDRDNGIFFGNWPVKGMYMPDAISSFEVGGVPFLITANEGDSRLRPTSDDALPPYSEGGLFNEESRVGGVVLDPVKFPNAATLQANDKLGRLKITNRMGDTDGDGDFDELYSFGARSFSIVNGNSGQLVYESGSKLEKYVIEKLPSLYDDSRSDDKGVEPESVTTGKIGSRTLAFVGIERADALVIVDVTNPNAPIFLQALQTGDAPEGVLFIPAEDSPNKKAIVVTSCEGDGTVNVFQLSGQDQY</sequence>
<dbReference type="InterPro" id="IPR052956">
    <property type="entry name" value="Mesenchyme-surface_protein"/>
</dbReference>
<feature type="domain" description="Choice-of-anchor I" evidence="1">
    <location>
        <begin position="42"/>
        <end position="512"/>
    </location>
</feature>
<dbReference type="PROSITE" id="PS51257">
    <property type="entry name" value="PROKAR_LIPOPROTEIN"/>
    <property type="match status" value="1"/>
</dbReference>